<evidence type="ECO:0000313" key="3">
    <source>
        <dbReference type="Proteomes" id="UP000054721"/>
    </source>
</evidence>
<evidence type="ECO:0000256" key="1">
    <source>
        <dbReference type="SAM" id="MobiDB-lite"/>
    </source>
</evidence>
<organism evidence="2 3">
    <name type="scientific">Trichinella nativa</name>
    <dbReference type="NCBI Taxonomy" id="6335"/>
    <lineage>
        <taxon>Eukaryota</taxon>
        <taxon>Metazoa</taxon>
        <taxon>Ecdysozoa</taxon>
        <taxon>Nematoda</taxon>
        <taxon>Enoplea</taxon>
        <taxon>Dorylaimia</taxon>
        <taxon>Trichinellida</taxon>
        <taxon>Trichinellidae</taxon>
        <taxon>Trichinella</taxon>
    </lineage>
</organism>
<proteinExistence type="predicted"/>
<feature type="compositionally biased region" description="Acidic residues" evidence="1">
    <location>
        <begin position="633"/>
        <end position="647"/>
    </location>
</feature>
<dbReference type="STRING" id="6335.A0A0V1L7X0"/>
<feature type="compositionally biased region" description="Basic residues" evidence="1">
    <location>
        <begin position="321"/>
        <end position="335"/>
    </location>
</feature>
<accession>A0A0V1L7X0</accession>
<feature type="region of interest" description="Disordered" evidence="1">
    <location>
        <begin position="138"/>
        <end position="212"/>
    </location>
</feature>
<protein>
    <submittedName>
        <fullName evidence="2">Uncharacterized protein</fullName>
    </submittedName>
</protein>
<feature type="region of interest" description="Disordered" evidence="1">
    <location>
        <begin position="627"/>
        <end position="649"/>
    </location>
</feature>
<sequence>MRRRFPNLRVNRALPDIGSSKRPDLVVVDEEKRFVILLDVAIVFENTAAAFVDARTRRWPYYEKEILAYRLRGYSVTYDAIVVGALGTWDPKNDAILKRIGVVSQRYLRLMKVLVVSEMLEHSSRIYRRHLGLRDLLPDTGAKRRPVGTTETDPPGGDLRQKKRNSISARASGGKCLERRFTSPVGTPSQRGELQCQPCPGPRRPALAGTAPIPPRTVQKIWRRSIKWFVRSSDSRVAASMPSGKTPALKSGRRRGNEVINEGQTERMERRRGSRDSASATDLGMRMVTRGRKKLMEALVREAVHHEEPSTSTVVVDVVKPTKKTTGRTARRTRRAPSGDEERHESGQSGATCGQADSYSGNAVTDRAEAKSRRSPNIAGQPNVKASTPSPRTRKPTTSSSPRTPKLSKRGARSKIPSTPDTPSTSGGSGKQRVLVSPLLRTEKLPDLEVLQRTEEQVTVRATFPIAQAVICPLGCEKPYTAVRPDGQFAHQTLTRHFMRVHNCHSVQWHYRCRNCNTDFLPADHRYPLRVVNTHVRSCVSRWEITRKLGESEDLHGVRCDLCDYVGVSKRAVGMHRRRHANENIMQNTGTAAQIEALSKQVGEIRVAGDYSQFKFGKRVRQYVAPTQRRDGLDDEDVREAEEEEVPAEPRTILGEPSTATAIGADRAAQPLQRKPPVYKLKAITALIFQSC</sequence>
<dbReference type="AlphaFoldDB" id="A0A0V1L7X0"/>
<feature type="region of interest" description="Disordered" evidence="1">
    <location>
        <begin position="238"/>
        <end position="285"/>
    </location>
</feature>
<feature type="compositionally biased region" description="Polar residues" evidence="1">
    <location>
        <begin position="347"/>
        <end position="363"/>
    </location>
</feature>
<evidence type="ECO:0000313" key="2">
    <source>
        <dbReference type="EMBL" id="KRZ55631.1"/>
    </source>
</evidence>
<dbReference type="Proteomes" id="UP000054721">
    <property type="component" value="Unassembled WGS sequence"/>
</dbReference>
<feature type="compositionally biased region" description="Basic and acidic residues" evidence="1">
    <location>
        <begin position="264"/>
        <end position="275"/>
    </location>
</feature>
<feature type="region of interest" description="Disordered" evidence="1">
    <location>
        <begin position="303"/>
        <end position="435"/>
    </location>
</feature>
<comment type="caution">
    <text evidence="2">The sequence shown here is derived from an EMBL/GenBank/DDBJ whole genome shotgun (WGS) entry which is preliminary data.</text>
</comment>
<feature type="compositionally biased region" description="Low complexity" evidence="1">
    <location>
        <begin position="387"/>
        <end position="405"/>
    </location>
</feature>
<keyword evidence="3" id="KW-1185">Reference proteome</keyword>
<name>A0A0V1L7X0_9BILA</name>
<dbReference type="EMBL" id="JYDW01000111">
    <property type="protein sequence ID" value="KRZ55631.1"/>
    <property type="molecule type" value="Genomic_DNA"/>
</dbReference>
<feature type="compositionally biased region" description="Low complexity" evidence="1">
    <location>
        <begin position="417"/>
        <end position="426"/>
    </location>
</feature>
<dbReference type="OrthoDB" id="5933477at2759"/>
<feature type="compositionally biased region" description="Low complexity" evidence="1">
    <location>
        <begin position="310"/>
        <end position="319"/>
    </location>
</feature>
<feature type="compositionally biased region" description="Basic and acidic residues" evidence="1">
    <location>
        <begin position="337"/>
        <end position="346"/>
    </location>
</feature>
<reference evidence="2 3" key="1">
    <citation type="submission" date="2015-05" db="EMBL/GenBank/DDBJ databases">
        <title>Evolution of Trichinella species and genotypes.</title>
        <authorList>
            <person name="Korhonen P.K."/>
            <person name="Edoardo P."/>
            <person name="Giuseppe L.R."/>
            <person name="Gasser R.B."/>
        </authorList>
    </citation>
    <scope>NUCLEOTIDE SEQUENCE [LARGE SCALE GENOMIC DNA]</scope>
    <source>
        <strain evidence="2">ISS10</strain>
    </source>
</reference>
<gene>
    <name evidence="2" type="ORF">T02_4627</name>
</gene>